<keyword evidence="1" id="KW-0812">Transmembrane</keyword>
<name>A0ABQ5N5N4_9CLOT</name>
<proteinExistence type="predicted"/>
<evidence type="ECO:0000313" key="2">
    <source>
        <dbReference type="EMBL" id="GLC30517.1"/>
    </source>
</evidence>
<accession>A0ABQ5N5N4</accession>
<comment type="caution">
    <text evidence="2">The sequence shown here is derived from an EMBL/GenBank/DDBJ whole genome shotgun (WGS) entry which is preliminary data.</text>
</comment>
<organism evidence="2 3">
    <name type="scientific">Clostridium omnivorum</name>
    <dbReference type="NCBI Taxonomy" id="1604902"/>
    <lineage>
        <taxon>Bacteria</taxon>
        <taxon>Bacillati</taxon>
        <taxon>Bacillota</taxon>
        <taxon>Clostridia</taxon>
        <taxon>Eubacteriales</taxon>
        <taxon>Clostridiaceae</taxon>
        <taxon>Clostridium</taxon>
    </lineage>
</organism>
<dbReference type="Proteomes" id="UP001208567">
    <property type="component" value="Unassembled WGS sequence"/>
</dbReference>
<sequence length="74" mass="7837">MPTCASLIYSISGLILSSNLVGVHPLSSVAGIIWNKNIEGIKLSANLTSCILNITIVDAISIAVSIYSLKMQDF</sequence>
<keyword evidence="1" id="KW-1133">Transmembrane helix</keyword>
<gene>
    <name evidence="2" type="ORF">bsdE14_19270</name>
</gene>
<reference evidence="2 3" key="1">
    <citation type="journal article" date="2024" name="Int. J. Syst. Evol. Microbiol.">
        <title>Clostridium omnivorum sp. nov., isolated from anoxic soil under the treatment of reductive soil disinfestation.</title>
        <authorList>
            <person name="Ueki A."/>
            <person name="Tonouchi A."/>
            <person name="Kaku N."/>
            <person name="Honma S."/>
            <person name="Ueki K."/>
        </authorList>
    </citation>
    <scope>NUCLEOTIDE SEQUENCE [LARGE SCALE GENOMIC DNA]</scope>
    <source>
        <strain evidence="2 3">E14</strain>
    </source>
</reference>
<protein>
    <submittedName>
        <fullName evidence="2">Uncharacterized protein</fullName>
    </submittedName>
</protein>
<keyword evidence="3" id="KW-1185">Reference proteome</keyword>
<feature type="transmembrane region" description="Helical" evidence="1">
    <location>
        <begin position="46"/>
        <end position="69"/>
    </location>
</feature>
<evidence type="ECO:0000313" key="3">
    <source>
        <dbReference type="Proteomes" id="UP001208567"/>
    </source>
</evidence>
<feature type="transmembrane region" description="Helical" evidence="1">
    <location>
        <begin position="6"/>
        <end position="34"/>
    </location>
</feature>
<evidence type="ECO:0000256" key="1">
    <source>
        <dbReference type="SAM" id="Phobius"/>
    </source>
</evidence>
<dbReference type="EMBL" id="BRXR01000001">
    <property type="protein sequence ID" value="GLC30517.1"/>
    <property type="molecule type" value="Genomic_DNA"/>
</dbReference>
<keyword evidence="1" id="KW-0472">Membrane</keyword>